<proteinExistence type="predicted"/>
<name>A0A0A2X3P5_9GAMM</name>
<keyword evidence="2" id="KW-1185">Reference proteome</keyword>
<dbReference type="Proteomes" id="UP000030518">
    <property type="component" value="Unassembled WGS sequence"/>
</dbReference>
<protein>
    <submittedName>
        <fullName evidence="1">Uncharacterized protein</fullName>
    </submittedName>
</protein>
<dbReference type="AlphaFoldDB" id="A0A0A2X3P5"/>
<evidence type="ECO:0000313" key="2">
    <source>
        <dbReference type="Proteomes" id="UP000030518"/>
    </source>
</evidence>
<gene>
    <name evidence="1" type="ORF">LF41_2391</name>
</gene>
<dbReference type="RefSeq" id="WP_036166773.1">
    <property type="nucleotide sequence ID" value="NZ_JRKJ01000005.1"/>
</dbReference>
<comment type="caution">
    <text evidence="1">The sequence shown here is derived from an EMBL/GenBank/DDBJ whole genome shotgun (WGS) entry which is preliminary data.</text>
</comment>
<dbReference type="PATRIC" id="fig|1300345.3.peg.962"/>
<dbReference type="OrthoDB" id="5882226at2"/>
<dbReference type="EMBL" id="JRKJ01000005">
    <property type="protein sequence ID" value="KGQ19884.1"/>
    <property type="molecule type" value="Genomic_DNA"/>
</dbReference>
<evidence type="ECO:0000313" key="1">
    <source>
        <dbReference type="EMBL" id="KGQ19884.1"/>
    </source>
</evidence>
<reference evidence="1 2" key="1">
    <citation type="submission" date="2014-09" db="EMBL/GenBank/DDBJ databases">
        <title>Genome sequences of Lysobacter dokdonensis DS-58.</title>
        <authorList>
            <person name="Kim J.F."/>
            <person name="Kwak M.-J."/>
        </authorList>
    </citation>
    <scope>NUCLEOTIDE SEQUENCE [LARGE SCALE GENOMIC DNA]</scope>
    <source>
        <strain evidence="1 2">DS-58</strain>
    </source>
</reference>
<accession>A0A0A2X3P5</accession>
<organism evidence="1 2">
    <name type="scientific">Lysobacter dokdonensis DS-58</name>
    <dbReference type="NCBI Taxonomy" id="1300345"/>
    <lineage>
        <taxon>Bacteria</taxon>
        <taxon>Pseudomonadati</taxon>
        <taxon>Pseudomonadota</taxon>
        <taxon>Gammaproteobacteria</taxon>
        <taxon>Lysobacterales</taxon>
        <taxon>Lysobacteraceae</taxon>
        <taxon>Noviluteimonas</taxon>
    </lineage>
</organism>
<sequence length="90" mass="10156">METTTLQEFNADLARRRQLAVALGQAPESKYLYLVAKGFKQVSPDMAKRIDAATAQLGLRVPKETLRPDVWEVDLDNNNAGRQRRDNKKG</sequence>